<sequence length="343" mass="38937">MLVGTPSTGYTGTMPRKAQTAEEKEIARLQRFEKTRANRRGRQNPAVLPAKLTRTSAFAPRKKGLDLDRTTRIYAVKPHSVVEVHGRELGSQHRDALYALFRVRAARFELSNPEWREGADFRVPKNIVIYETSTTWRALLQATGRTAHVNNLATLLRSLEEMRSVSFRIYSGTYEQYEAGIAKGRLPGAGFSDTLISEISWSGVDLDSRLSIRYGKWVRDMFESRTLVSLDGDTYFKLKSDYAKSIWPFIDGKPSHSWIDDVDIAALCGEDYLNAPIKRRVKFRGEIRQAFDDLVRAGGLASWSCDAIGVGRVKTYRYRWNHQRLRQAELDLQSDAGEAPQAE</sequence>
<gene>
    <name evidence="2" type="ORF">EAH89_29540</name>
</gene>
<dbReference type="EMBL" id="RCZP01000078">
    <property type="protein sequence ID" value="TPG38243.1"/>
    <property type="molecule type" value="Genomic_DNA"/>
</dbReference>
<comment type="caution">
    <text evidence="2">The sequence shown here is derived from an EMBL/GenBank/DDBJ whole genome shotgun (WGS) entry which is preliminary data.</text>
</comment>
<evidence type="ECO:0000313" key="3">
    <source>
        <dbReference type="Proteomes" id="UP000317078"/>
    </source>
</evidence>
<proteinExistence type="predicted"/>
<keyword evidence="3" id="KW-1185">Reference proteome</keyword>
<organism evidence="2 3">
    <name type="scientific">Muricoccus nepalensis</name>
    <dbReference type="NCBI Taxonomy" id="1854500"/>
    <lineage>
        <taxon>Bacteria</taxon>
        <taxon>Pseudomonadati</taxon>
        <taxon>Pseudomonadota</taxon>
        <taxon>Alphaproteobacteria</taxon>
        <taxon>Acetobacterales</taxon>
        <taxon>Roseomonadaceae</taxon>
        <taxon>Muricoccus</taxon>
    </lineage>
</organism>
<accession>A0A502EKG8</accession>
<feature type="region of interest" description="Disordered" evidence="1">
    <location>
        <begin position="1"/>
        <end position="22"/>
    </location>
</feature>
<protein>
    <recommendedName>
        <fullName evidence="4">Replication initiator protein A</fullName>
    </recommendedName>
</protein>
<reference evidence="2 3" key="1">
    <citation type="journal article" date="2019" name="Environ. Microbiol.">
        <title>Species interactions and distinct microbial communities in high Arctic permafrost affected cryosols are associated with the CH4 and CO2 gas fluxes.</title>
        <authorList>
            <person name="Altshuler I."/>
            <person name="Hamel J."/>
            <person name="Turney S."/>
            <person name="Magnuson E."/>
            <person name="Levesque R."/>
            <person name="Greer C."/>
            <person name="Whyte L.G."/>
        </authorList>
    </citation>
    <scope>NUCLEOTIDE SEQUENCE [LARGE SCALE GENOMIC DNA]</scope>
    <source>
        <strain evidence="2 3">S9.3B</strain>
    </source>
</reference>
<evidence type="ECO:0008006" key="4">
    <source>
        <dbReference type="Google" id="ProtNLM"/>
    </source>
</evidence>
<name>A0A502EKG8_9PROT</name>
<dbReference type="Proteomes" id="UP000317078">
    <property type="component" value="Unassembled WGS sequence"/>
</dbReference>
<dbReference type="AlphaFoldDB" id="A0A502EKG8"/>
<evidence type="ECO:0000313" key="2">
    <source>
        <dbReference type="EMBL" id="TPG38243.1"/>
    </source>
</evidence>
<evidence type="ECO:0000256" key="1">
    <source>
        <dbReference type="SAM" id="MobiDB-lite"/>
    </source>
</evidence>
<feature type="compositionally biased region" description="Polar residues" evidence="1">
    <location>
        <begin position="1"/>
        <end position="11"/>
    </location>
</feature>